<dbReference type="Gene3D" id="3.30.70.120">
    <property type="match status" value="1"/>
</dbReference>
<dbReference type="EMBL" id="UOFA01000054">
    <property type="protein sequence ID" value="VAW43973.1"/>
    <property type="molecule type" value="Genomic_DNA"/>
</dbReference>
<protein>
    <recommendedName>
        <fullName evidence="3">Divalent-cation tolerance protein CutA</fullName>
    </recommendedName>
</protein>
<comment type="similarity">
    <text evidence="1">Belongs to the CutA family.</text>
</comment>
<dbReference type="InterPro" id="IPR015867">
    <property type="entry name" value="N-reg_PII/ATP_PRibTrfase_C"/>
</dbReference>
<proteinExistence type="inferred from homology"/>
<reference evidence="2" key="1">
    <citation type="submission" date="2018-06" db="EMBL/GenBank/DDBJ databases">
        <authorList>
            <person name="Zhirakovskaya E."/>
        </authorList>
    </citation>
    <scope>NUCLEOTIDE SEQUENCE</scope>
</reference>
<dbReference type="InterPro" id="IPR011322">
    <property type="entry name" value="N-reg_PII-like_a/b"/>
</dbReference>
<dbReference type="InterPro" id="IPR004323">
    <property type="entry name" value="Ion_tolerance_CutA"/>
</dbReference>
<dbReference type="Pfam" id="PF03091">
    <property type="entry name" value="CutA1"/>
    <property type="match status" value="1"/>
</dbReference>
<organism evidence="2">
    <name type="scientific">hydrothermal vent metagenome</name>
    <dbReference type="NCBI Taxonomy" id="652676"/>
    <lineage>
        <taxon>unclassified sequences</taxon>
        <taxon>metagenomes</taxon>
        <taxon>ecological metagenomes</taxon>
    </lineage>
</organism>
<dbReference type="AlphaFoldDB" id="A0A3B0VUZ8"/>
<dbReference type="GO" id="GO:0010038">
    <property type="term" value="P:response to metal ion"/>
    <property type="evidence" value="ECO:0007669"/>
    <property type="project" value="InterPro"/>
</dbReference>
<evidence type="ECO:0000313" key="2">
    <source>
        <dbReference type="EMBL" id="VAW43973.1"/>
    </source>
</evidence>
<gene>
    <name evidence="2" type="ORF">MNBD_GAMMA02-724</name>
</gene>
<accession>A0A3B0VUZ8</accession>
<dbReference type="SUPFAM" id="SSF54913">
    <property type="entry name" value="GlnB-like"/>
    <property type="match status" value="1"/>
</dbReference>
<evidence type="ECO:0000256" key="1">
    <source>
        <dbReference type="ARBA" id="ARBA00010169"/>
    </source>
</evidence>
<name>A0A3B0VUZ8_9ZZZZ</name>
<evidence type="ECO:0008006" key="3">
    <source>
        <dbReference type="Google" id="ProtNLM"/>
    </source>
</evidence>
<sequence>MENQFIQVFVSCESAEQAKVMLDSLLSDQIIACAQTLLKVESFCRWRGQIETAEEFSIYQSFLKSTASQFTVIEQTIIKAAQLPNT</sequence>